<reference evidence="3" key="1">
    <citation type="journal article" date="2016" name="Genome Announc.">
        <title>Draft genome sequences of fungus Aspergillus calidoustus.</title>
        <authorList>
            <person name="Horn F."/>
            <person name="Linde J."/>
            <person name="Mattern D.J."/>
            <person name="Walther G."/>
            <person name="Guthke R."/>
            <person name="Scherlach K."/>
            <person name="Martin K."/>
            <person name="Brakhage A.A."/>
            <person name="Petzke L."/>
            <person name="Valiante V."/>
        </authorList>
    </citation>
    <scope>NUCLEOTIDE SEQUENCE [LARGE SCALE GENOMIC DNA]</scope>
    <source>
        <strain evidence="3">SF006504</strain>
    </source>
</reference>
<dbReference type="InterPro" id="IPR053212">
    <property type="entry name" value="DHP_3-monooxygenase"/>
</dbReference>
<organism evidence="2 3">
    <name type="scientific">Aspergillus calidoustus</name>
    <dbReference type="NCBI Taxonomy" id="454130"/>
    <lineage>
        <taxon>Eukaryota</taxon>
        <taxon>Fungi</taxon>
        <taxon>Dikarya</taxon>
        <taxon>Ascomycota</taxon>
        <taxon>Pezizomycotina</taxon>
        <taxon>Eurotiomycetes</taxon>
        <taxon>Eurotiomycetidae</taxon>
        <taxon>Eurotiales</taxon>
        <taxon>Aspergillaceae</taxon>
        <taxon>Aspergillus</taxon>
        <taxon>Aspergillus subgen. Nidulantes</taxon>
    </lineage>
</organism>
<dbReference type="InterPro" id="IPR054707">
    <property type="entry name" value="DhpH_subs-bd"/>
</dbReference>
<evidence type="ECO:0000313" key="3">
    <source>
        <dbReference type="Proteomes" id="UP000054771"/>
    </source>
</evidence>
<dbReference type="PANTHER" id="PTHR47469:SF2">
    <property type="entry name" value="OS06G0597600 PROTEIN"/>
    <property type="match status" value="1"/>
</dbReference>
<dbReference type="AlphaFoldDB" id="A0A0U5FND9"/>
<dbReference type="Pfam" id="PF22607">
    <property type="entry name" value="FAD_binding-like"/>
    <property type="match status" value="1"/>
</dbReference>
<evidence type="ECO:0000259" key="1">
    <source>
        <dbReference type="Pfam" id="PF22607"/>
    </source>
</evidence>
<dbReference type="OMA" id="SWDALYF"/>
<dbReference type="PANTHER" id="PTHR47469">
    <property type="entry name" value="MONOOXYGENASE-LIKE"/>
    <property type="match status" value="1"/>
</dbReference>
<dbReference type="EMBL" id="CDMC01000001">
    <property type="protein sequence ID" value="CEL00787.1"/>
    <property type="molecule type" value="Genomic_DNA"/>
</dbReference>
<proteinExistence type="predicted"/>
<protein>
    <recommendedName>
        <fullName evidence="1">2,6-dihydroxypyridine 3-monooxygenase substrate binding domain-containing protein</fullName>
    </recommendedName>
</protein>
<name>A0A0U5FND9_ASPCI</name>
<dbReference type="SUPFAM" id="SSF54373">
    <property type="entry name" value="FAD-linked reductases, C-terminal domain"/>
    <property type="match status" value="1"/>
</dbReference>
<gene>
    <name evidence="2" type="ORF">ASPCAL00383</name>
</gene>
<evidence type="ECO:0000313" key="2">
    <source>
        <dbReference type="EMBL" id="CEL00787.1"/>
    </source>
</evidence>
<dbReference type="STRING" id="454130.A0A0U5FND9"/>
<dbReference type="Proteomes" id="UP000054771">
    <property type="component" value="Unassembled WGS sequence"/>
</dbReference>
<dbReference type="InterPro" id="IPR036188">
    <property type="entry name" value="FAD/NAD-bd_sf"/>
</dbReference>
<sequence length="421" mass="46552">MHGINLHRLGHNVRILEKSPIAAPTSHTAGIFLSPHATAFVERVDRVREIPLGSPALPGRLTGFPYPSFPTRRIITSWGALYFRLRANFDGLGSVYVPRPPEIVCLHGEDVESARRRAIYEQEQRVVDIKDGFEGFSAKVSVVVEDLALGQTRILPADLVLGADGRQSTVREIVLGARSYRHYSGYVAWRGVVPESELSEETREAFQASISHVTRSKEHGNAVAYPVPGPTGSLSQGDRSINFVWYFRVPPPLLPSIMTDKNGDVHRTTVPHGLVDPKIWAKQVALGTEHLAPAHAEVLSRITSPFIHAITDSYPGPTKAAFMNGRVLLVGDALAHLRPHGGYSTSLAALEAGWIGELVSGEMSIAEWEGRVTRVVYLWWCRGIWHGHSLLRARSFWEGVVSALWYWAVFALELGKAYLGW</sequence>
<dbReference type="Gene3D" id="3.30.9.60">
    <property type="match status" value="1"/>
</dbReference>
<dbReference type="SUPFAM" id="SSF51905">
    <property type="entry name" value="FAD/NAD(P)-binding domain"/>
    <property type="match status" value="1"/>
</dbReference>
<dbReference type="OrthoDB" id="655030at2759"/>
<accession>A0A0U5FND9</accession>
<keyword evidence="3" id="KW-1185">Reference proteome</keyword>
<feature type="domain" description="2,6-dihydroxypyridine 3-monooxygenase substrate binding" evidence="1">
    <location>
        <begin position="183"/>
        <end position="312"/>
    </location>
</feature>